<proteinExistence type="predicted"/>
<feature type="transmembrane region" description="Helical" evidence="1">
    <location>
        <begin position="50"/>
        <end position="67"/>
    </location>
</feature>
<sequence length="190" mass="20671">MASYSYPLFLHIVGVVGLFIAISLQTASLIGIVHARTVEQVRVWCSSHKVLIRIFIISFLLTLLPGMHLTFNTWGWSTAWINASVVALLVLSGLGPLINTRRLRAIHKASLVASDGPIPDALARQSRDPLLWSSILGMNGLAIGIIYLMVLKPDLLGSIIALCISTLLGVGIAWFVWRLRPATTPLPSVN</sequence>
<name>A0A8J3I4F5_9CHLR</name>
<dbReference type="AlphaFoldDB" id="A0A8J3I4F5"/>
<keyword evidence="1" id="KW-1133">Transmembrane helix</keyword>
<dbReference type="EMBL" id="BNJF01000002">
    <property type="protein sequence ID" value="GHO46808.1"/>
    <property type="molecule type" value="Genomic_DNA"/>
</dbReference>
<protein>
    <recommendedName>
        <fullName evidence="4">DUF2269 family protein</fullName>
    </recommendedName>
</protein>
<keyword evidence="1" id="KW-0472">Membrane</keyword>
<keyword evidence="1" id="KW-0812">Transmembrane</keyword>
<gene>
    <name evidence="2" type="ORF">KSX_49710</name>
</gene>
<evidence type="ECO:0000313" key="3">
    <source>
        <dbReference type="Proteomes" id="UP000612362"/>
    </source>
</evidence>
<evidence type="ECO:0000256" key="1">
    <source>
        <dbReference type="SAM" id="Phobius"/>
    </source>
</evidence>
<keyword evidence="3" id="KW-1185">Reference proteome</keyword>
<feature type="transmembrane region" description="Helical" evidence="1">
    <location>
        <begin position="156"/>
        <end position="177"/>
    </location>
</feature>
<dbReference type="Proteomes" id="UP000612362">
    <property type="component" value="Unassembled WGS sequence"/>
</dbReference>
<evidence type="ECO:0000313" key="2">
    <source>
        <dbReference type="EMBL" id="GHO46808.1"/>
    </source>
</evidence>
<feature type="transmembrane region" description="Helical" evidence="1">
    <location>
        <begin position="6"/>
        <end position="30"/>
    </location>
</feature>
<dbReference type="RefSeq" id="WP_220196163.1">
    <property type="nucleotide sequence ID" value="NZ_BNJF01000002.1"/>
</dbReference>
<feature type="transmembrane region" description="Helical" evidence="1">
    <location>
        <begin position="79"/>
        <end position="98"/>
    </location>
</feature>
<accession>A0A8J3I4F5</accession>
<organism evidence="2 3">
    <name type="scientific">Ktedonospora formicarum</name>
    <dbReference type="NCBI Taxonomy" id="2778364"/>
    <lineage>
        <taxon>Bacteria</taxon>
        <taxon>Bacillati</taxon>
        <taxon>Chloroflexota</taxon>
        <taxon>Ktedonobacteria</taxon>
        <taxon>Ktedonobacterales</taxon>
        <taxon>Ktedonobacteraceae</taxon>
        <taxon>Ktedonospora</taxon>
    </lineage>
</organism>
<reference evidence="2" key="1">
    <citation type="submission" date="2020-10" db="EMBL/GenBank/DDBJ databases">
        <title>Taxonomic study of unclassified bacteria belonging to the class Ktedonobacteria.</title>
        <authorList>
            <person name="Yabe S."/>
            <person name="Wang C.M."/>
            <person name="Zheng Y."/>
            <person name="Sakai Y."/>
            <person name="Cavaletti L."/>
            <person name="Monciardini P."/>
            <person name="Donadio S."/>
        </authorList>
    </citation>
    <scope>NUCLEOTIDE SEQUENCE</scope>
    <source>
        <strain evidence="2">SOSP1-1</strain>
    </source>
</reference>
<feature type="transmembrane region" description="Helical" evidence="1">
    <location>
        <begin position="130"/>
        <end position="150"/>
    </location>
</feature>
<evidence type="ECO:0008006" key="4">
    <source>
        <dbReference type="Google" id="ProtNLM"/>
    </source>
</evidence>
<comment type="caution">
    <text evidence="2">The sequence shown here is derived from an EMBL/GenBank/DDBJ whole genome shotgun (WGS) entry which is preliminary data.</text>
</comment>